<name>Q5C4Q4_SCHJA</name>
<keyword evidence="1" id="KW-0472">Membrane</keyword>
<feature type="non-terminal residue" evidence="2">
    <location>
        <position position="1"/>
    </location>
</feature>
<accession>Q5C4Q4</accession>
<feature type="transmembrane region" description="Helical" evidence="1">
    <location>
        <begin position="85"/>
        <end position="103"/>
    </location>
</feature>
<evidence type="ECO:0000313" key="2">
    <source>
        <dbReference type="EMBL" id="AAX25370.2"/>
    </source>
</evidence>
<protein>
    <submittedName>
        <fullName evidence="2">SJCHGC07055 protein</fullName>
    </submittedName>
</protein>
<proteinExistence type="evidence at transcript level"/>
<dbReference type="EMBL" id="AY809481">
    <property type="protein sequence ID" value="AAX25370.2"/>
    <property type="molecule type" value="mRNA"/>
</dbReference>
<evidence type="ECO:0000256" key="1">
    <source>
        <dbReference type="SAM" id="Phobius"/>
    </source>
</evidence>
<keyword evidence="1" id="KW-1133">Transmembrane helix</keyword>
<dbReference type="AlphaFoldDB" id="Q5C4Q4"/>
<reference evidence="2" key="1">
    <citation type="journal article" date="2006" name="PLoS Pathog.">
        <title>New perspectives on host-parasite interplay by comparative transcriptomic and proteomic analyses of Schistosoma japonicum.</title>
        <authorList>
            <person name="Liu F."/>
            <person name="Lu J."/>
            <person name="Hu W."/>
            <person name="Wang S.Y."/>
            <person name="Cui S.J."/>
            <person name="Chi M."/>
            <person name="Yan Q."/>
            <person name="Wang X.R."/>
            <person name="Song H.D."/>
            <person name="Xu X.N."/>
            <person name="Wang J.J."/>
            <person name="Zhang X.L."/>
            <person name="Zhang X."/>
            <person name="Wang Z.Q."/>
            <person name="Xue C.L."/>
            <person name="Brindley P.J."/>
            <person name="McManus D.P."/>
            <person name="Yang P.Y."/>
            <person name="Feng Z."/>
            <person name="Chen Z."/>
            <person name="Han Z.G."/>
        </authorList>
    </citation>
    <scope>NUCLEOTIDE SEQUENCE</scope>
</reference>
<organism evidence="2">
    <name type="scientific">Schistosoma japonicum</name>
    <name type="common">Blood fluke</name>
    <dbReference type="NCBI Taxonomy" id="6182"/>
    <lineage>
        <taxon>Eukaryota</taxon>
        <taxon>Metazoa</taxon>
        <taxon>Spiralia</taxon>
        <taxon>Lophotrochozoa</taxon>
        <taxon>Platyhelminthes</taxon>
        <taxon>Trematoda</taxon>
        <taxon>Digenea</taxon>
        <taxon>Strigeidida</taxon>
        <taxon>Schistosomatoidea</taxon>
        <taxon>Schistosomatidae</taxon>
        <taxon>Schistosoma</taxon>
    </lineage>
</organism>
<keyword evidence="1" id="KW-0812">Transmembrane</keyword>
<sequence>RRGGPKKFPPPFFFPFFLKTPPSPQKRCFLNNPFCGGGFLGPNFFFGPFFPRGGKYFFSGGPRVKFLFFFTPFFFENSFSLFQPFNVKFVIFVLFCSVFQNVIDSN</sequence>